<evidence type="ECO:0000313" key="2">
    <source>
        <dbReference type="Proteomes" id="UP000253370"/>
    </source>
</evidence>
<proteinExistence type="predicted"/>
<name>A0A365U4G8_9RHOB</name>
<reference evidence="1 2" key="1">
    <citation type="submission" date="2018-07" db="EMBL/GenBank/DDBJ databases">
        <title>Rhodosalinus sp. strain E84T genomic sequence and assembly.</title>
        <authorList>
            <person name="Liu Z.-W."/>
            <person name="Lu D.-C."/>
        </authorList>
    </citation>
    <scope>NUCLEOTIDE SEQUENCE [LARGE SCALE GENOMIC DNA]</scope>
    <source>
        <strain evidence="1 2">E84</strain>
    </source>
</reference>
<sequence>EVTLQVPKDVRAGDPLKLAWTGAVSGNDYVTIVPMGTEEGVRETHVRVRDRSADELRAPEAPGLYEVRYVLDEGDRTLARAPVEVLAEDAPLERGARLTAPDTAEAGSRIEVGWQAEGESADRRVTLAREGQALFTWIVAVPAEEPTVAIDLPDEPGAYELRFIDVEAGEVLARRSLVLR</sequence>
<accession>A0A365U4G8</accession>
<organism evidence="1 2">
    <name type="scientific">Rhodosalinus halophilus</name>
    <dbReference type="NCBI Taxonomy" id="2259333"/>
    <lineage>
        <taxon>Bacteria</taxon>
        <taxon>Pseudomonadati</taxon>
        <taxon>Pseudomonadota</taxon>
        <taxon>Alphaproteobacteria</taxon>
        <taxon>Rhodobacterales</taxon>
        <taxon>Paracoccaceae</taxon>
        <taxon>Rhodosalinus</taxon>
    </lineage>
</organism>
<comment type="caution">
    <text evidence="1">The sequence shown here is derived from an EMBL/GenBank/DDBJ whole genome shotgun (WGS) entry which is preliminary data.</text>
</comment>
<feature type="non-terminal residue" evidence="1">
    <location>
        <position position="1"/>
    </location>
</feature>
<evidence type="ECO:0008006" key="3">
    <source>
        <dbReference type="Google" id="ProtNLM"/>
    </source>
</evidence>
<keyword evidence="2" id="KW-1185">Reference proteome</keyword>
<dbReference type="EMBL" id="QNTQ01000021">
    <property type="protein sequence ID" value="RBI83110.1"/>
    <property type="molecule type" value="Genomic_DNA"/>
</dbReference>
<protein>
    <recommendedName>
        <fullName evidence="3">Ca-activated chloride channel family protein</fullName>
    </recommendedName>
</protein>
<gene>
    <name evidence="1" type="ORF">DRV85_16820</name>
</gene>
<dbReference type="AlphaFoldDB" id="A0A365U4G8"/>
<evidence type="ECO:0000313" key="1">
    <source>
        <dbReference type="EMBL" id="RBI83110.1"/>
    </source>
</evidence>
<dbReference type="Proteomes" id="UP000253370">
    <property type="component" value="Unassembled WGS sequence"/>
</dbReference>